<comment type="cofactor">
    <cofactor evidence="1">
        <name>FAD</name>
        <dbReference type="ChEBI" id="CHEBI:57692"/>
    </cofactor>
</comment>
<dbReference type="PANTHER" id="PTHR13878">
    <property type="entry name" value="GULONOLACTONE OXIDASE"/>
    <property type="match status" value="1"/>
</dbReference>
<dbReference type="InterPro" id="IPR016169">
    <property type="entry name" value="FAD-bd_PCMH_sub2"/>
</dbReference>
<evidence type="ECO:0000256" key="6">
    <source>
        <dbReference type="ARBA" id="ARBA00023002"/>
    </source>
</evidence>
<evidence type="ECO:0000256" key="5">
    <source>
        <dbReference type="ARBA" id="ARBA00022827"/>
    </source>
</evidence>
<organism evidence="10 11">
    <name type="scientific">Chenopodium quinoa</name>
    <name type="common">Quinoa</name>
    <dbReference type="NCBI Taxonomy" id="63459"/>
    <lineage>
        <taxon>Eukaryota</taxon>
        <taxon>Viridiplantae</taxon>
        <taxon>Streptophyta</taxon>
        <taxon>Embryophyta</taxon>
        <taxon>Tracheophyta</taxon>
        <taxon>Spermatophyta</taxon>
        <taxon>Magnoliopsida</taxon>
        <taxon>eudicotyledons</taxon>
        <taxon>Gunneridae</taxon>
        <taxon>Pentapetalae</taxon>
        <taxon>Caryophyllales</taxon>
        <taxon>Chenopodiaceae</taxon>
        <taxon>Chenopodioideae</taxon>
        <taxon>Atripliceae</taxon>
        <taxon>Chenopodium</taxon>
    </lineage>
</organism>
<evidence type="ECO:0000313" key="11">
    <source>
        <dbReference type="Proteomes" id="UP000596660"/>
    </source>
</evidence>
<keyword evidence="4" id="KW-0285">Flavoprotein</keyword>
<dbReference type="Gene3D" id="3.30.465.10">
    <property type="match status" value="1"/>
</dbReference>
<keyword evidence="8" id="KW-0472">Membrane</keyword>
<protein>
    <recommendedName>
        <fullName evidence="3">cytokinin dehydrogenase</fullName>
        <ecNumber evidence="3">1.5.99.12</ecNumber>
    </recommendedName>
</protein>
<dbReference type="Gene3D" id="3.30.43.10">
    <property type="entry name" value="Uridine Diphospho-n-acetylenolpyruvylglucosamine Reductase, domain 2"/>
    <property type="match status" value="1"/>
</dbReference>
<dbReference type="Gene3D" id="3.40.462.10">
    <property type="entry name" value="FAD-linked oxidases, C-terminal domain"/>
    <property type="match status" value="1"/>
</dbReference>
<dbReference type="Proteomes" id="UP000596660">
    <property type="component" value="Unplaced"/>
</dbReference>
<dbReference type="InterPro" id="IPR016166">
    <property type="entry name" value="FAD-bd_PCMH"/>
</dbReference>
<keyword evidence="6" id="KW-0560">Oxidoreductase</keyword>
<evidence type="ECO:0000259" key="9">
    <source>
        <dbReference type="PROSITE" id="PS51387"/>
    </source>
</evidence>
<dbReference type="InterPro" id="IPR016164">
    <property type="entry name" value="FAD-linked_Oxase-like_C"/>
</dbReference>
<evidence type="ECO:0000256" key="8">
    <source>
        <dbReference type="SAM" id="Phobius"/>
    </source>
</evidence>
<dbReference type="InterPro" id="IPR006093">
    <property type="entry name" value="Oxy_OxRdtase_FAD_BS"/>
</dbReference>
<reference evidence="10" key="1">
    <citation type="journal article" date="2017" name="Nature">
        <title>The genome of Chenopodium quinoa.</title>
        <authorList>
            <person name="Jarvis D.E."/>
            <person name="Ho Y.S."/>
            <person name="Lightfoot D.J."/>
            <person name="Schmoeckel S.M."/>
            <person name="Li B."/>
            <person name="Borm T.J.A."/>
            <person name="Ohyanagi H."/>
            <person name="Mineta K."/>
            <person name="Michell C.T."/>
            <person name="Saber N."/>
            <person name="Kharbatia N.M."/>
            <person name="Rupper R.R."/>
            <person name="Sharp A.R."/>
            <person name="Dally N."/>
            <person name="Boughton B.A."/>
            <person name="Woo Y.H."/>
            <person name="Gao G."/>
            <person name="Schijlen E.G.W.M."/>
            <person name="Guo X."/>
            <person name="Momin A.A."/>
            <person name="Negrao S."/>
            <person name="Al-Babili S."/>
            <person name="Gehring C."/>
            <person name="Roessner U."/>
            <person name="Jung C."/>
            <person name="Murphy K."/>
            <person name="Arold S.T."/>
            <person name="Gojobori T."/>
            <person name="van der Linden C.G."/>
            <person name="van Loo E.N."/>
            <person name="Jellen E.N."/>
            <person name="Maughan P.J."/>
            <person name="Tester M."/>
        </authorList>
    </citation>
    <scope>NUCLEOTIDE SEQUENCE [LARGE SCALE GENOMIC DNA]</scope>
    <source>
        <strain evidence="10">cv. PI 614886</strain>
    </source>
</reference>
<evidence type="ECO:0000256" key="1">
    <source>
        <dbReference type="ARBA" id="ARBA00001974"/>
    </source>
</evidence>
<dbReference type="PANTHER" id="PTHR13878:SF127">
    <property type="entry name" value="CYTOKININ DEHYDROGENASE 3"/>
    <property type="match status" value="1"/>
</dbReference>
<comment type="similarity">
    <text evidence="2">Belongs to the oxygen-dependent FAD-linked oxidoreductase family.</text>
</comment>
<dbReference type="Gramene" id="AUR62029062-RA">
    <property type="protein sequence ID" value="AUR62029062-RA:cds"/>
    <property type="gene ID" value="AUR62029062"/>
</dbReference>
<keyword evidence="8" id="KW-0812">Transmembrane</keyword>
<dbReference type="GO" id="GO:0009690">
    <property type="term" value="P:cytokinin metabolic process"/>
    <property type="evidence" value="ECO:0007669"/>
    <property type="project" value="InterPro"/>
</dbReference>
<name>A0A803MGG0_CHEQI</name>
<reference evidence="10" key="2">
    <citation type="submission" date="2021-03" db="UniProtKB">
        <authorList>
            <consortium name="EnsemblPlants"/>
        </authorList>
    </citation>
    <scope>IDENTIFICATION</scope>
</reference>
<keyword evidence="8" id="KW-1133">Transmembrane helix</keyword>
<dbReference type="Pfam" id="PF09265">
    <property type="entry name" value="Cytokin-bind"/>
    <property type="match status" value="1"/>
</dbReference>
<comment type="catalytic activity">
    <reaction evidence="7">
        <text>N(6)-dimethylallyladenine + A + H2O = 3-methyl-2-butenal + adenine + AH2</text>
        <dbReference type="Rhea" id="RHEA:13625"/>
        <dbReference type="ChEBI" id="CHEBI:13193"/>
        <dbReference type="ChEBI" id="CHEBI:15377"/>
        <dbReference type="ChEBI" id="CHEBI:15825"/>
        <dbReference type="ChEBI" id="CHEBI:16708"/>
        <dbReference type="ChEBI" id="CHEBI:17499"/>
        <dbReference type="ChEBI" id="CHEBI:17660"/>
        <dbReference type="EC" id="1.5.99.12"/>
    </reaction>
</comment>
<dbReference type="InterPro" id="IPR015345">
    <property type="entry name" value="Cytokinin_DH_FAD/cytokin-bd"/>
</dbReference>
<keyword evidence="5" id="KW-0274">FAD</keyword>
<evidence type="ECO:0000256" key="2">
    <source>
        <dbReference type="ARBA" id="ARBA00005466"/>
    </source>
</evidence>
<dbReference type="GO" id="GO:0019139">
    <property type="term" value="F:cytokinin dehydrogenase activity"/>
    <property type="evidence" value="ECO:0007669"/>
    <property type="project" value="UniProtKB-EC"/>
</dbReference>
<dbReference type="InterPro" id="IPR036318">
    <property type="entry name" value="FAD-bd_PCMH-like_sf"/>
</dbReference>
<dbReference type="InterPro" id="IPR050432">
    <property type="entry name" value="FAD-linked_Oxidoreductases_BP"/>
</dbReference>
<dbReference type="EnsemblPlants" id="AUR62029062-RA">
    <property type="protein sequence ID" value="AUR62029062-RA:cds"/>
    <property type="gene ID" value="AUR62029062"/>
</dbReference>
<dbReference type="GO" id="GO:0071949">
    <property type="term" value="F:FAD binding"/>
    <property type="evidence" value="ECO:0007669"/>
    <property type="project" value="InterPro"/>
</dbReference>
<accession>A0A803MGG0</accession>
<dbReference type="Pfam" id="PF01565">
    <property type="entry name" value="FAD_binding_4"/>
    <property type="match status" value="1"/>
</dbReference>
<evidence type="ECO:0000256" key="3">
    <source>
        <dbReference type="ARBA" id="ARBA00011928"/>
    </source>
</evidence>
<evidence type="ECO:0000256" key="4">
    <source>
        <dbReference type="ARBA" id="ARBA00022630"/>
    </source>
</evidence>
<sequence>MAKTTLTYLSYFFIIFIISRLIPIIGVNQRLWTDLLPPNLLSLDISSRLSLDQSSLAMASTDFGNLVHTNPAAVLHPSSVDDIVSLLKFSYNNSFPFKVAARGRGHSCRGQAMVENGVVIDMPSLSIPTRFYADIGGEQLWVDVLHATLDHGVAPVSWTDYLYLSVGGTLSNAGISGQTFRYGPQINNVHELDVVTGKGELITCSKKMNSELFHAVLGGLGQFGIITRARIRLEAAPKRVKWVRMLYDDFSTFTRDQEHLISLYGNYQELININHGLNYVEGSIILQQSDPNNWRSSFFSSNDQARITSLNVPNGVLYFLEVAKFYYDHDDDTNTDKELKKQLEGLNYIPECIFTRDVSFVEFLNRVRKGELELHSKGLWEVPHPWLNIFIPKSQIEDLHHVIPNIIAKDNTDLAGPILFYPLNRNKWDDKMSAVTPEEDVFYTLGLLHSSGFDDWEALERKNEEILKYCEEHGIKIKQYLPHYTTKKEWESHFGHKKWRIFQQRKNSFDPKMILSPGQKIFNSVGQGEDRSRSM</sequence>
<dbReference type="OMA" id="SSGFDEW"/>
<feature type="transmembrane region" description="Helical" evidence="8">
    <location>
        <begin position="6"/>
        <end position="27"/>
    </location>
</feature>
<dbReference type="PROSITE" id="PS51387">
    <property type="entry name" value="FAD_PCMH"/>
    <property type="match status" value="1"/>
</dbReference>
<keyword evidence="11" id="KW-1185">Reference proteome</keyword>
<dbReference type="InterPro" id="IPR016167">
    <property type="entry name" value="FAD-bd_PCMH_sub1"/>
</dbReference>
<evidence type="ECO:0000256" key="7">
    <source>
        <dbReference type="ARBA" id="ARBA00048224"/>
    </source>
</evidence>
<feature type="domain" description="FAD-binding PCMH-type" evidence="9">
    <location>
        <begin position="67"/>
        <end position="236"/>
    </location>
</feature>
<proteinExistence type="inferred from homology"/>
<dbReference type="SUPFAM" id="SSF55103">
    <property type="entry name" value="FAD-linked oxidases, C-terminal domain"/>
    <property type="match status" value="1"/>
</dbReference>
<dbReference type="EC" id="1.5.99.12" evidence="3"/>
<dbReference type="PROSITE" id="PS00862">
    <property type="entry name" value="OX2_COVAL_FAD"/>
    <property type="match status" value="1"/>
</dbReference>
<dbReference type="SUPFAM" id="SSF56176">
    <property type="entry name" value="FAD-binding/transporter-associated domain-like"/>
    <property type="match status" value="1"/>
</dbReference>
<evidence type="ECO:0000313" key="10">
    <source>
        <dbReference type="EnsemblPlants" id="AUR62029062-RA:cds"/>
    </source>
</evidence>
<dbReference type="InterPro" id="IPR006094">
    <property type="entry name" value="Oxid_FAD_bind_N"/>
</dbReference>
<dbReference type="AlphaFoldDB" id="A0A803MGG0"/>
<dbReference type="InterPro" id="IPR016170">
    <property type="entry name" value="Cytok_DH_C_sf"/>
</dbReference>